<name>A0AAV6QNH7_SOLSE</name>
<dbReference type="EMBL" id="JAGKHQ010000016">
    <property type="protein sequence ID" value="KAG7493824.1"/>
    <property type="molecule type" value="Genomic_DNA"/>
</dbReference>
<feature type="transmembrane region" description="Helical" evidence="1">
    <location>
        <begin position="50"/>
        <end position="70"/>
    </location>
</feature>
<evidence type="ECO:0000256" key="1">
    <source>
        <dbReference type="SAM" id="Phobius"/>
    </source>
</evidence>
<gene>
    <name evidence="2" type="ORF">JOB18_016958</name>
</gene>
<keyword evidence="1" id="KW-0472">Membrane</keyword>
<organism evidence="2 3">
    <name type="scientific">Solea senegalensis</name>
    <name type="common">Senegalese sole</name>
    <dbReference type="NCBI Taxonomy" id="28829"/>
    <lineage>
        <taxon>Eukaryota</taxon>
        <taxon>Metazoa</taxon>
        <taxon>Chordata</taxon>
        <taxon>Craniata</taxon>
        <taxon>Vertebrata</taxon>
        <taxon>Euteleostomi</taxon>
        <taxon>Actinopterygii</taxon>
        <taxon>Neopterygii</taxon>
        <taxon>Teleostei</taxon>
        <taxon>Neoteleostei</taxon>
        <taxon>Acanthomorphata</taxon>
        <taxon>Carangaria</taxon>
        <taxon>Pleuronectiformes</taxon>
        <taxon>Pleuronectoidei</taxon>
        <taxon>Soleidae</taxon>
        <taxon>Solea</taxon>
    </lineage>
</organism>
<evidence type="ECO:0000313" key="3">
    <source>
        <dbReference type="Proteomes" id="UP000693946"/>
    </source>
</evidence>
<sequence>MKQRLHLYLLRGVNCGAMKTDYHRKKGALFGNTYTPSHANKNKQAQPQSLISAVVAAVQMVLCWCFTMGLRQQVVGMEPFLHQR</sequence>
<comment type="caution">
    <text evidence="2">The sequence shown here is derived from an EMBL/GenBank/DDBJ whole genome shotgun (WGS) entry which is preliminary data.</text>
</comment>
<keyword evidence="1" id="KW-0812">Transmembrane</keyword>
<dbReference type="AlphaFoldDB" id="A0AAV6QNH7"/>
<keyword evidence="1" id="KW-1133">Transmembrane helix</keyword>
<reference evidence="2 3" key="1">
    <citation type="journal article" date="2021" name="Sci. Rep.">
        <title>Chromosome anchoring in Senegalese sole (Solea senegalensis) reveals sex-associated markers and genome rearrangements in flatfish.</title>
        <authorList>
            <person name="Guerrero-Cozar I."/>
            <person name="Gomez-Garrido J."/>
            <person name="Berbel C."/>
            <person name="Martinez-Blanch J.F."/>
            <person name="Alioto T."/>
            <person name="Claros M.G."/>
            <person name="Gagnaire P.A."/>
            <person name="Manchado M."/>
        </authorList>
    </citation>
    <scope>NUCLEOTIDE SEQUENCE [LARGE SCALE GENOMIC DNA]</scope>
    <source>
        <strain evidence="2">Sse05_10M</strain>
    </source>
</reference>
<proteinExistence type="predicted"/>
<dbReference type="Proteomes" id="UP000693946">
    <property type="component" value="Linkage Group LG4"/>
</dbReference>
<evidence type="ECO:0000313" key="2">
    <source>
        <dbReference type="EMBL" id="KAG7493824.1"/>
    </source>
</evidence>
<keyword evidence="3" id="KW-1185">Reference proteome</keyword>
<accession>A0AAV6QNH7</accession>
<protein>
    <submittedName>
        <fullName evidence="2">Uncharacterized protein</fullName>
    </submittedName>
</protein>